<dbReference type="OrthoDB" id="1373895at2"/>
<gene>
    <name evidence="1" type="ORF">DR980_11395</name>
</gene>
<sequence>MKWNDYPENHPLESGTYLISVTKPYKGGGDFTFKYVAYYNHKTNEWHKQNLFDENDEVLEVIQHRINGWASDIPIYLR</sequence>
<dbReference type="RefSeq" id="WP_113636238.1">
    <property type="nucleotide sequence ID" value="NZ_QNUX01000010.1"/>
</dbReference>
<dbReference type="EMBL" id="QNUX01000010">
    <property type="protein sequence ID" value="RBN49813.1"/>
    <property type="molecule type" value="Genomic_DNA"/>
</dbReference>
<evidence type="ECO:0000313" key="2">
    <source>
        <dbReference type="Proteomes" id="UP000253676"/>
    </source>
</evidence>
<organism evidence="1 2">
    <name type="scientific">Flavobacterium psychrolimnae</name>
    <dbReference type="NCBI Taxonomy" id="249351"/>
    <lineage>
        <taxon>Bacteria</taxon>
        <taxon>Pseudomonadati</taxon>
        <taxon>Bacteroidota</taxon>
        <taxon>Flavobacteriia</taxon>
        <taxon>Flavobacteriales</taxon>
        <taxon>Flavobacteriaceae</taxon>
        <taxon>Flavobacterium</taxon>
    </lineage>
</organism>
<comment type="caution">
    <text evidence="1">The sequence shown here is derived from an EMBL/GenBank/DDBJ whole genome shotgun (WGS) entry which is preliminary data.</text>
</comment>
<dbReference type="Proteomes" id="UP000253676">
    <property type="component" value="Unassembled WGS sequence"/>
</dbReference>
<keyword evidence="2" id="KW-1185">Reference proteome</keyword>
<accession>A0A366AZJ1</accession>
<name>A0A366AZJ1_9FLAO</name>
<protein>
    <submittedName>
        <fullName evidence="1">Uncharacterized protein</fullName>
    </submittedName>
</protein>
<dbReference type="AlphaFoldDB" id="A0A366AZJ1"/>
<reference evidence="1 2" key="1">
    <citation type="submission" date="2018-07" db="EMBL/GenBank/DDBJ databases">
        <title>Complete genome sequence of Flavobacterium psychrolimnae LMG 22018.</title>
        <authorList>
            <person name="Kim D.-U."/>
        </authorList>
    </citation>
    <scope>NUCLEOTIDE SEQUENCE [LARGE SCALE GENOMIC DNA]</scope>
    <source>
        <strain evidence="1 2">LMG 22018</strain>
    </source>
</reference>
<evidence type="ECO:0000313" key="1">
    <source>
        <dbReference type="EMBL" id="RBN49813.1"/>
    </source>
</evidence>
<proteinExistence type="predicted"/>